<dbReference type="InterPro" id="IPR021745">
    <property type="entry name" value="CbiG_mid"/>
</dbReference>
<dbReference type="PANTHER" id="PTHR37477:SF1">
    <property type="entry name" value="COBALT-PRECORRIN-5A HYDROLASE"/>
    <property type="match status" value="1"/>
</dbReference>
<dbReference type="Gene3D" id="3.40.50.11220">
    <property type="match status" value="1"/>
</dbReference>
<dbReference type="InterPro" id="IPR036518">
    <property type="entry name" value="CobE/GbiG_C_sf"/>
</dbReference>
<dbReference type="InterPro" id="IPR002750">
    <property type="entry name" value="CobE/GbiG_C"/>
</dbReference>
<dbReference type="Proteomes" id="UP000191448">
    <property type="component" value="Unassembled WGS sequence"/>
</dbReference>
<feature type="domain" description="CobE/GbiG C-terminal" evidence="1">
    <location>
        <begin position="203"/>
        <end position="318"/>
    </location>
</feature>
<dbReference type="AlphaFoldDB" id="A0A1V4SXQ4"/>
<dbReference type="SUPFAM" id="SSF159664">
    <property type="entry name" value="CobE/GbiG C-terminal domain-like"/>
    <property type="match status" value="1"/>
</dbReference>
<evidence type="ECO:0000259" key="3">
    <source>
        <dbReference type="Pfam" id="PF11761"/>
    </source>
</evidence>
<dbReference type="PANTHER" id="PTHR37477">
    <property type="entry name" value="COBALT-PRECORRIN-5A HYDROLASE"/>
    <property type="match status" value="1"/>
</dbReference>
<dbReference type="Pfam" id="PF11761">
    <property type="entry name" value="CbiG_mid"/>
    <property type="match status" value="1"/>
</dbReference>
<name>A0A1V4SXQ4_9CLOT</name>
<dbReference type="RefSeq" id="WP_080022569.1">
    <property type="nucleotide sequence ID" value="NZ_LTAY01000035.1"/>
</dbReference>
<gene>
    <name evidence="4" type="ORF">CLTHE_13410</name>
</gene>
<comment type="caution">
    <text evidence="4">The sequence shown here is derived from an EMBL/GenBank/DDBJ whole genome shotgun (WGS) entry which is preliminary data.</text>
</comment>
<dbReference type="InterPro" id="IPR052553">
    <property type="entry name" value="CbiG_hydrolase"/>
</dbReference>
<dbReference type="OrthoDB" id="9781023at2"/>
<sequence length="322" mass="35975">MLCVISVTKKGDSIARKIGKEFNGTLFLKSEMENFKLKEVTEKAFNNFSTIVFVSSTGIAVRAINGFIKKKDVDPAVIVVDVCSKFTISLLSGHLGGGNYITNKIAKKLGNTPVITTATDNMDKDAPDVLAMENNLKIESLKKAKEIASLLVNDGEVFFKDDKKEIKLPKGYKETEELKPWTLWITNKSREEDYVLKLIRKDIILGIGCRRNTEKEKLKEFVFNTLEKLGLSIDSVKVIGSIDLKKDEKAILNLGEILNAELKFFTKDEIAKVHHKYEGSDFVERTTGVRCVSEPVVELLGGKIIREKEKLNGMTLTVGILN</sequence>
<dbReference type="NCBIfam" id="NF004466">
    <property type="entry name" value="PRK05788.1-4"/>
    <property type="match status" value="1"/>
</dbReference>
<dbReference type="Pfam" id="PF11760">
    <property type="entry name" value="CbiG_N"/>
    <property type="match status" value="1"/>
</dbReference>
<evidence type="ECO:0000313" key="5">
    <source>
        <dbReference type="Proteomes" id="UP000191448"/>
    </source>
</evidence>
<dbReference type="InterPro" id="IPR021744">
    <property type="entry name" value="CbiG_N"/>
</dbReference>
<organism evidence="4 5">
    <name type="scientific">Clostridium thermobutyricum DSM 4928</name>
    <dbReference type="NCBI Taxonomy" id="1121339"/>
    <lineage>
        <taxon>Bacteria</taxon>
        <taxon>Bacillati</taxon>
        <taxon>Bacillota</taxon>
        <taxon>Clostridia</taxon>
        <taxon>Eubacteriales</taxon>
        <taxon>Clostridiaceae</taxon>
        <taxon>Clostridium</taxon>
    </lineage>
</organism>
<proteinExistence type="predicted"/>
<dbReference type="Gene3D" id="3.30.420.180">
    <property type="entry name" value="CobE/GbiG C-terminal domain"/>
    <property type="match status" value="1"/>
</dbReference>
<evidence type="ECO:0000259" key="1">
    <source>
        <dbReference type="Pfam" id="PF01890"/>
    </source>
</evidence>
<dbReference type="Pfam" id="PF01890">
    <property type="entry name" value="CbiG_C"/>
    <property type="match status" value="1"/>
</dbReference>
<accession>A0A1V4SXQ4</accession>
<evidence type="ECO:0000259" key="2">
    <source>
        <dbReference type="Pfam" id="PF11760"/>
    </source>
</evidence>
<feature type="domain" description="Cobalamin biosynthesis central region" evidence="3">
    <location>
        <begin position="126"/>
        <end position="193"/>
    </location>
</feature>
<evidence type="ECO:0000313" key="4">
    <source>
        <dbReference type="EMBL" id="OPX48209.1"/>
    </source>
</evidence>
<dbReference type="InterPro" id="IPR038029">
    <property type="entry name" value="GbiG_N_sf"/>
</dbReference>
<protein>
    <submittedName>
        <fullName evidence="4">Cobalamin biosynthesis protein CbiG</fullName>
    </submittedName>
</protein>
<dbReference type="GO" id="GO:0009236">
    <property type="term" value="P:cobalamin biosynthetic process"/>
    <property type="evidence" value="ECO:0007669"/>
    <property type="project" value="InterPro"/>
</dbReference>
<dbReference type="SUPFAM" id="SSF159672">
    <property type="entry name" value="CbiG N-terminal domain-like"/>
    <property type="match status" value="1"/>
</dbReference>
<feature type="domain" description="Cobalamin synthesis G N-terminal" evidence="2">
    <location>
        <begin position="40"/>
        <end position="120"/>
    </location>
</feature>
<reference evidence="4 5" key="1">
    <citation type="submission" date="2016-02" db="EMBL/GenBank/DDBJ databases">
        <title>Genome sequence of Clostridium thermobutyricum DSM 4928.</title>
        <authorList>
            <person name="Poehlein A."/>
            <person name="Daniel R."/>
        </authorList>
    </citation>
    <scope>NUCLEOTIDE SEQUENCE [LARGE SCALE GENOMIC DNA]</scope>
    <source>
        <strain evidence="4 5">DSM 4928</strain>
    </source>
</reference>
<dbReference type="EMBL" id="LTAY01000035">
    <property type="protein sequence ID" value="OPX48209.1"/>
    <property type="molecule type" value="Genomic_DNA"/>
</dbReference>